<accession>A0A931BUZ3</accession>
<proteinExistence type="predicted"/>
<keyword evidence="2" id="KW-1185">Reference proteome</keyword>
<dbReference type="Proteomes" id="UP000599312">
    <property type="component" value="Unassembled WGS sequence"/>
</dbReference>
<gene>
    <name evidence="1" type="ORF">I2H38_13095</name>
</gene>
<dbReference type="EMBL" id="JADQDO010000006">
    <property type="protein sequence ID" value="MBF9234310.1"/>
    <property type="molecule type" value="Genomic_DNA"/>
</dbReference>
<dbReference type="AlphaFoldDB" id="A0A931BUZ3"/>
<dbReference type="RefSeq" id="WP_196272305.1">
    <property type="nucleotide sequence ID" value="NZ_JADQDO010000006.1"/>
</dbReference>
<organism evidence="1 2">
    <name type="scientific">Microvirga alba</name>
    <dbReference type="NCBI Taxonomy" id="2791025"/>
    <lineage>
        <taxon>Bacteria</taxon>
        <taxon>Pseudomonadati</taxon>
        <taxon>Pseudomonadota</taxon>
        <taxon>Alphaproteobacteria</taxon>
        <taxon>Hyphomicrobiales</taxon>
        <taxon>Methylobacteriaceae</taxon>
        <taxon>Microvirga</taxon>
    </lineage>
</organism>
<protein>
    <submittedName>
        <fullName evidence="1">Uncharacterized protein</fullName>
    </submittedName>
</protein>
<comment type="caution">
    <text evidence="1">The sequence shown here is derived from an EMBL/GenBank/DDBJ whole genome shotgun (WGS) entry which is preliminary data.</text>
</comment>
<evidence type="ECO:0000313" key="2">
    <source>
        <dbReference type="Proteomes" id="UP000599312"/>
    </source>
</evidence>
<evidence type="ECO:0000313" key="1">
    <source>
        <dbReference type="EMBL" id="MBF9234310.1"/>
    </source>
</evidence>
<sequence>MVRRQPSTTSLDEDAARAIEEALDAALSDTFPASDALNLQQWAELKRERQIGKPGTVAPSADTDEEDRTELYLKGPTAFSA</sequence>
<reference evidence="1" key="1">
    <citation type="submission" date="2020-11" db="EMBL/GenBank/DDBJ databases">
        <authorList>
            <person name="Kim M.K."/>
        </authorList>
    </citation>
    <scope>NUCLEOTIDE SEQUENCE</scope>
    <source>
        <strain evidence="1">BT350</strain>
    </source>
</reference>
<name>A0A931BUZ3_9HYPH</name>